<accession>A0ABD1G0I5</accession>
<keyword evidence="2" id="KW-1185">Reference proteome</keyword>
<keyword evidence="1" id="KW-0378">Hydrolase</keyword>
<evidence type="ECO:0000313" key="2">
    <source>
        <dbReference type="Proteomes" id="UP001567538"/>
    </source>
</evidence>
<dbReference type="EMBL" id="JBEAFC010000011">
    <property type="protein sequence ID" value="KAL1537610.1"/>
    <property type="molecule type" value="Genomic_DNA"/>
</dbReference>
<gene>
    <name evidence="1" type="ORF">AAHA92_30104</name>
</gene>
<sequence>MKSSAASNAVDSNQREAYYRGRDDPFFDGMRRGEAALVRKGSAIDFQGNLVTKISYRSASNVGDRKSRNIIDAITEEAYYDSPKNSPLDIVLEPIGRSSSGRWSKTSSPLVVTRLDVNIDVHEVNEPLAVSSPDSTEGKELAIQVGSTGPLVETSYQVRKLQTDISNVHLPPSAALFYQGPSLLRGVTVSCASIHKLNAYLKAKRDVINAGVPGKFLHAVIGPDGADVGSVASTIMYAFHVDETIKSMHFFTVPVINMKRADLDTHVNVRWLLDSCHIDLSSLIFIDEIDLAYYDLFGSLKLVLVSCDKIPSEQEALRDSIVEVFHCGKSDAFSWVHTVTEREDVSCCTVIAENFATTSPEILSGQGFSRLLLAGILMDTENLSSPYCTSKDIYMATLLISGAGRFGFNGLYQILKHTPHGSYDLKLGDILQKEFKKWTVSGKPDTISSRLGPNIGMSSIGMSVAQLLSHDSASVQEIIHFQKLEKLSLLMVVSGYYDPQKRFKREILVSAESSELMNKLLMFLNSSEAQLPLRALNQSGLRGEMRVFEINEVTSRRTIERLLEDFASTSP</sequence>
<dbReference type="PANTHER" id="PTHR12112:SF52">
    <property type="entry name" value="DHHA2 DOMAIN-CONTAINING PROTEIN"/>
    <property type="match status" value="1"/>
</dbReference>
<name>A0ABD1G0I5_SALDI</name>
<reference evidence="1 2" key="1">
    <citation type="submission" date="2024-06" db="EMBL/GenBank/DDBJ databases">
        <title>A chromosome level genome sequence of Diviner's sage (Salvia divinorum).</title>
        <authorList>
            <person name="Ford S.A."/>
            <person name="Ro D.-K."/>
            <person name="Ness R.W."/>
            <person name="Phillips M.A."/>
        </authorList>
    </citation>
    <scope>NUCLEOTIDE SEQUENCE [LARGE SCALE GENOMIC DNA]</scope>
    <source>
        <strain evidence="1">SAF-2024a</strain>
        <tissue evidence="1">Leaf</tissue>
    </source>
</reference>
<comment type="caution">
    <text evidence="1">The sequence shown here is derived from an EMBL/GenBank/DDBJ whole genome shotgun (WGS) entry which is preliminary data.</text>
</comment>
<dbReference type="Proteomes" id="UP001567538">
    <property type="component" value="Unassembled WGS sequence"/>
</dbReference>
<proteinExistence type="predicted"/>
<dbReference type="PANTHER" id="PTHR12112">
    <property type="entry name" value="BNIP - RELATED"/>
    <property type="match status" value="1"/>
</dbReference>
<dbReference type="InterPro" id="IPR038222">
    <property type="entry name" value="DHHA2_dom_sf"/>
</dbReference>
<organism evidence="1 2">
    <name type="scientific">Salvia divinorum</name>
    <name type="common">Maria pastora</name>
    <name type="synonym">Diviner's sage</name>
    <dbReference type="NCBI Taxonomy" id="28513"/>
    <lineage>
        <taxon>Eukaryota</taxon>
        <taxon>Viridiplantae</taxon>
        <taxon>Streptophyta</taxon>
        <taxon>Embryophyta</taxon>
        <taxon>Tracheophyta</taxon>
        <taxon>Spermatophyta</taxon>
        <taxon>Magnoliopsida</taxon>
        <taxon>eudicotyledons</taxon>
        <taxon>Gunneridae</taxon>
        <taxon>Pentapetalae</taxon>
        <taxon>asterids</taxon>
        <taxon>lamiids</taxon>
        <taxon>Lamiales</taxon>
        <taxon>Lamiaceae</taxon>
        <taxon>Nepetoideae</taxon>
        <taxon>Mentheae</taxon>
        <taxon>Salviinae</taxon>
        <taxon>Salvia</taxon>
        <taxon>Salvia subgen. Calosphace</taxon>
    </lineage>
</organism>
<dbReference type="EC" id="3.6.1.11" evidence="1"/>
<dbReference type="AlphaFoldDB" id="A0ABD1G0I5"/>
<protein>
    <submittedName>
        <fullName evidence="1">Exopolyphosphatase</fullName>
        <ecNumber evidence="1">3.6.1.11</ecNumber>
    </submittedName>
</protein>
<evidence type="ECO:0000313" key="1">
    <source>
        <dbReference type="EMBL" id="KAL1537610.1"/>
    </source>
</evidence>
<dbReference type="Gene3D" id="3.10.310.20">
    <property type="entry name" value="DHHA2 domain"/>
    <property type="match status" value="1"/>
</dbReference>
<dbReference type="SUPFAM" id="SSF64182">
    <property type="entry name" value="DHH phosphoesterases"/>
    <property type="match status" value="1"/>
</dbReference>
<dbReference type="InterPro" id="IPR038763">
    <property type="entry name" value="DHH_sf"/>
</dbReference>
<dbReference type="GO" id="GO:0004309">
    <property type="term" value="F:exopolyphosphatase activity"/>
    <property type="evidence" value="ECO:0007669"/>
    <property type="project" value="UniProtKB-EC"/>
</dbReference>
<dbReference type="Gene3D" id="3.90.1640.10">
    <property type="entry name" value="inorganic pyrophosphatase (n-terminal core)"/>
    <property type="match status" value="1"/>
</dbReference>